<dbReference type="EMBL" id="CP012621">
    <property type="protein sequence ID" value="ATG74034.1"/>
    <property type="molecule type" value="Genomic_DNA"/>
</dbReference>
<keyword evidence="2" id="KW-1185">Reference proteome</keyword>
<dbReference type="OrthoDB" id="9814566at2"/>
<accession>A0A231N3W5</accession>
<dbReference type="Pfam" id="PF14255">
    <property type="entry name" value="Zn_ribbon_21"/>
    <property type="match status" value="1"/>
</dbReference>
<name>A0A231N3W5_9GAMM</name>
<protein>
    <submittedName>
        <fullName evidence="1">Uncharacterized protein</fullName>
    </submittedName>
</protein>
<proteinExistence type="predicted"/>
<dbReference type="PIRSF" id="PIRSF037225">
    <property type="entry name" value="UCP037225"/>
    <property type="match status" value="1"/>
</dbReference>
<evidence type="ECO:0000313" key="2">
    <source>
        <dbReference type="Proteomes" id="UP000217763"/>
    </source>
</evidence>
<dbReference type="AlphaFoldDB" id="A0A231N3W5"/>
<organism evidence="1 2">
    <name type="scientific">Zobellella denitrificans</name>
    <dbReference type="NCBI Taxonomy" id="347534"/>
    <lineage>
        <taxon>Bacteria</taxon>
        <taxon>Pseudomonadati</taxon>
        <taxon>Pseudomonadota</taxon>
        <taxon>Gammaproteobacteria</taxon>
        <taxon>Aeromonadales</taxon>
        <taxon>Aeromonadaceae</taxon>
        <taxon>Zobellella</taxon>
    </lineage>
</organism>
<dbReference type="RefSeq" id="WP_094038204.1">
    <property type="nucleotide sequence ID" value="NZ_CP012621.1"/>
</dbReference>
<dbReference type="InterPro" id="IPR025990">
    <property type="entry name" value="zinc_ribbon_bacterial"/>
</dbReference>
<gene>
    <name evidence="1" type="ORF">AN401_09345</name>
</gene>
<evidence type="ECO:0000313" key="1">
    <source>
        <dbReference type="EMBL" id="ATG74034.1"/>
    </source>
</evidence>
<reference evidence="2" key="1">
    <citation type="submission" date="2015-09" db="EMBL/GenBank/DDBJ databases">
        <authorList>
            <person name="Shao Z."/>
            <person name="Wang L."/>
        </authorList>
    </citation>
    <scope>NUCLEOTIDE SEQUENCE [LARGE SCALE GENOMIC DNA]</scope>
    <source>
        <strain evidence="2">F13-1</strain>
    </source>
</reference>
<dbReference type="KEGG" id="zdf:AN401_09345"/>
<sequence>MRDYFEQTIVCPHCGHHTRIVVDASDGDQDYYEDCLACCNSMHIIVKCNQETDEVEVVVDADDEQYF</sequence>
<dbReference type="Proteomes" id="UP000217763">
    <property type="component" value="Chromosome"/>
</dbReference>
<dbReference type="InterPro" id="IPR017143">
    <property type="entry name" value="UCP037225"/>
</dbReference>